<accession>A0A0A9FBQ6</accession>
<protein>
    <submittedName>
        <fullName evidence="2">Uncharacterized protein</fullName>
    </submittedName>
</protein>
<sequence length="58" mass="6256">MTQRLRLVGMQSINSSQAMTMMTSSPSKLNSGSSSDWLQHSLPMLAGRQGGGAEFLVR</sequence>
<dbReference type="AlphaFoldDB" id="A0A0A9FBQ6"/>
<organism evidence="2">
    <name type="scientific">Arundo donax</name>
    <name type="common">Giant reed</name>
    <name type="synonym">Donax arundinaceus</name>
    <dbReference type="NCBI Taxonomy" id="35708"/>
    <lineage>
        <taxon>Eukaryota</taxon>
        <taxon>Viridiplantae</taxon>
        <taxon>Streptophyta</taxon>
        <taxon>Embryophyta</taxon>
        <taxon>Tracheophyta</taxon>
        <taxon>Spermatophyta</taxon>
        <taxon>Magnoliopsida</taxon>
        <taxon>Liliopsida</taxon>
        <taxon>Poales</taxon>
        <taxon>Poaceae</taxon>
        <taxon>PACMAD clade</taxon>
        <taxon>Arundinoideae</taxon>
        <taxon>Arundineae</taxon>
        <taxon>Arundo</taxon>
    </lineage>
</organism>
<evidence type="ECO:0000313" key="2">
    <source>
        <dbReference type="EMBL" id="JAE05683.1"/>
    </source>
</evidence>
<proteinExistence type="predicted"/>
<name>A0A0A9FBQ6_ARUDO</name>
<evidence type="ECO:0000256" key="1">
    <source>
        <dbReference type="SAM" id="MobiDB-lite"/>
    </source>
</evidence>
<reference evidence="2" key="1">
    <citation type="submission" date="2014-09" db="EMBL/GenBank/DDBJ databases">
        <authorList>
            <person name="Magalhaes I.L.F."/>
            <person name="Oliveira U."/>
            <person name="Santos F.R."/>
            <person name="Vidigal T.H.D.A."/>
            <person name="Brescovit A.D."/>
            <person name="Santos A.J."/>
        </authorList>
    </citation>
    <scope>NUCLEOTIDE SEQUENCE</scope>
    <source>
        <tissue evidence="2">Shoot tissue taken approximately 20 cm above the soil surface</tissue>
    </source>
</reference>
<feature type="compositionally biased region" description="Low complexity" evidence="1">
    <location>
        <begin position="24"/>
        <end position="35"/>
    </location>
</feature>
<feature type="region of interest" description="Disordered" evidence="1">
    <location>
        <begin position="16"/>
        <end position="35"/>
    </location>
</feature>
<reference evidence="2" key="2">
    <citation type="journal article" date="2015" name="Data Brief">
        <title>Shoot transcriptome of the giant reed, Arundo donax.</title>
        <authorList>
            <person name="Barrero R.A."/>
            <person name="Guerrero F.D."/>
            <person name="Moolhuijzen P."/>
            <person name="Goolsby J.A."/>
            <person name="Tidwell J."/>
            <person name="Bellgard S.E."/>
            <person name="Bellgard M.I."/>
        </authorList>
    </citation>
    <scope>NUCLEOTIDE SEQUENCE</scope>
    <source>
        <tissue evidence="2">Shoot tissue taken approximately 20 cm above the soil surface</tissue>
    </source>
</reference>
<dbReference type="EMBL" id="GBRH01192213">
    <property type="protein sequence ID" value="JAE05683.1"/>
    <property type="molecule type" value="Transcribed_RNA"/>
</dbReference>